<keyword evidence="1" id="KW-1133">Transmembrane helix</keyword>
<name>A0A2P7MU98_9CYAN</name>
<gene>
    <name evidence="2" type="ORF">C7K55_08725</name>
</gene>
<dbReference type="EMBL" id="PXXO01000009">
    <property type="protein sequence ID" value="PSJ04789.1"/>
    <property type="molecule type" value="Genomic_DNA"/>
</dbReference>
<evidence type="ECO:0000313" key="3">
    <source>
        <dbReference type="Proteomes" id="UP000243002"/>
    </source>
</evidence>
<dbReference type="Pfam" id="PF12046">
    <property type="entry name" value="CCB1"/>
    <property type="match status" value="1"/>
</dbReference>
<keyword evidence="1" id="KW-0472">Membrane</keyword>
<keyword evidence="3" id="KW-1185">Reference proteome</keyword>
<proteinExistence type="predicted"/>
<keyword evidence="1" id="KW-0812">Transmembrane</keyword>
<protein>
    <submittedName>
        <fullName evidence="2">Cofactor assembly of complex C subunit B</fullName>
    </submittedName>
</protein>
<sequence>MANLSSTLLLTLLLAVGLVFFLRAASKDRTTTVEVRSSRPPLEVLSQLSEWLLQRGWRTESTDPERRHLCFRAEVAASPWLAVLLSVLGAVGAACLGLVLRQLLPQLGWWPLLLALLGPAAGLIYRTRAMRAETLELRLISHDSATGSALRLRAHRDELIALELEMGPKLGLFSDGKLLSSPI</sequence>
<dbReference type="Proteomes" id="UP000243002">
    <property type="component" value="Unassembled WGS sequence"/>
</dbReference>
<dbReference type="PANTHER" id="PTHR35302">
    <property type="match status" value="1"/>
</dbReference>
<evidence type="ECO:0000313" key="2">
    <source>
        <dbReference type="EMBL" id="PSJ04789.1"/>
    </source>
</evidence>
<organism evidence="2 3">
    <name type="scientific">Cyanobium usitatum str. Tous</name>
    <dbReference type="NCBI Taxonomy" id="2116684"/>
    <lineage>
        <taxon>Bacteria</taxon>
        <taxon>Bacillati</taxon>
        <taxon>Cyanobacteriota</taxon>
        <taxon>Cyanophyceae</taxon>
        <taxon>Synechococcales</taxon>
        <taxon>Prochlorococcaceae</taxon>
        <taxon>Cyanobium</taxon>
    </lineage>
</organism>
<dbReference type="InterPro" id="IPR021919">
    <property type="entry name" value="CCB1"/>
</dbReference>
<dbReference type="PANTHER" id="PTHR35302:SF1">
    <property type="entry name" value="PROTEIN COFACTOR ASSEMBLY OF COMPLEX C SUBUNIT B CCB1, CHLOROPLASTIC"/>
    <property type="match status" value="1"/>
</dbReference>
<accession>A0A2P7MU98</accession>
<feature type="transmembrane region" description="Helical" evidence="1">
    <location>
        <begin position="107"/>
        <end position="125"/>
    </location>
</feature>
<feature type="transmembrane region" description="Helical" evidence="1">
    <location>
        <begin position="80"/>
        <end position="100"/>
    </location>
</feature>
<dbReference type="OrthoDB" id="513241at2"/>
<dbReference type="AlphaFoldDB" id="A0A2P7MU98"/>
<reference evidence="2 3" key="1">
    <citation type="journal article" date="2018" name="Environ. Microbiol.">
        <title>Ecological and genomic features of two widespread freshwater picocyanobacteria.</title>
        <authorList>
            <person name="Cabello-Yeves P.J."/>
            <person name="Picazo A."/>
            <person name="Camacho A."/>
            <person name="Callieri C."/>
            <person name="Rosselli R."/>
            <person name="Roda-Garcia J.J."/>
            <person name="Coutinho F.H."/>
            <person name="Rodriguez-Valera F."/>
        </authorList>
    </citation>
    <scope>NUCLEOTIDE SEQUENCE [LARGE SCALE GENOMIC DNA]</scope>
    <source>
        <strain evidence="2 3">Tous</strain>
    </source>
</reference>
<dbReference type="RefSeq" id="WP_106632353.1">
    <property type="nucleotide sequence ID" value="NZ_PXXO01000009.1"/>
</dbReference>
<comment type="caution">
    <text evidence="2">The sequence shown here is derived from an EMBL/GenBank/DDBJ whole genome shotgun (WGS) entry which is preliminary data.</text>
</comment>
<evidence type="ECO:0000256" key="1">
    <source>
        <dbReference type="SAM" id="Phobius"/>
    </source>
</evidence>